<evidence type="ECO:0000256" key="1">
    <source>
        <dbReference type="ARBA" id="ARBA00001966"/>
    </source>
</evidence>
<dbReference type="GO" id="GO:0051539">
    <property type="term" value="F:4 iron, 4 sulfur cluster binding"/>
    <property type="evidence" value="ECO:0007669"/>
    <property type="project" value="UniProtKB-KW"/>
</dbReference>
<dbReference type="PANTHER" id="PTHR30352">
    <property type="entry name" value="PYRUVATE FORMATE-LYASE-ACTIVATING ENZYME"/>
    <property type="match status" value="1"/>
</dbReference>
<dbReference type="Gene3D" id="3.20.20.70">
    <property type="entry name" value="Aldolase class I"/>
    <property type="match status" value="1"/>
</dbReference>
<dbReference type="RefSeq" id="WP_047252297.1">
    <property type="nucleotide sequence ID" value="NZ_CP011545.1"/>
</dbReference>
<name>A0A0G3H367_9CORY</name>
<dbReference type="PATRIC" id="fig|136857.5.peg.380"/>
<keyword evidence="6" id="KW-0411">Iron-sulfur</keyword>
<dbReference type="GO" id="GO:0043365">
    <property type="term" value="F:[formate-C-acetyltransferase]-activating enzyme activity"/>
    <property type="evidence" value="ECO:0007669"/>
    <property type="project" value="UniProtKB-EC"/>
</dbReference>
<dbReference type="AlphaFoldDB" id="A0A0G3H367"/>
<evidence type="ECO:0000256" key="5">
    <source>
        <dbReference type="ARBA" id="ARBA00023004"/>
    </source>
</evidence>
<dbReference type="KEGG" id="cted:CTEST_01945"/>
<accession>A0A0G3H367</accession>
<evidence type="ECO:0000256" key="3">
    <source>
        <dbReference type="ARBA" id="ARBA00022691"/>
    </source>
</evidence>
<evidence type="ECO:0000256" key="2">
    <source>
        <dbReference type="ARBA" id="ARBA00022485"/>
    </source>
</evidence>
<dbReference type="SUPFAM" id="SSF102114">
    <property type="entry name" value="Radical SAM enzymes"/>
    <property type="match status" value="1"/>
</dbReference>
<dbReference type="SFLD" id="SFLDG01094">
    <property type="entry name" value="Uncharacterised_Radical_SAM_Su"/>
    <property type="match status" value="1"/>
</dbReference>
<reference evidence="9" key="2">
    <citation type="submission" date="2015-05" db="EMBL/GenBank/DDBJ databases">
        <title>Complete genome sequence of Corynebacterium testudinoris DSM 44614, recovered from necrotic lesions in the mouth of a tortoise.</title>
        <authorList>
            <person name="Ruckert C."/>
            <person name="Albersmeier A."/>
            <person name="Winkler A."/>
            <person name="Tauch A."/>
        </authorList>
    </citation>
    <scope>NUCLEOTIDE SEQUENCE [LARGE SCALE GENOMIC DNA]</scope>
    <source>
        <strain evidence="9">DSM 44614</strain>
    </source>
</reference>
<comment type="cofactor">
    <cofactor evidence="1">
        <name>[4Fe-4S] cluster</name>
        <dbReference type="ChEBI" id="CHEBI:49883"/>
    </cofactor>
</comment>
<reference evidence="8 9" key="1">
    <citation type="journal article" date="2015" name="Genome Announc.">
        <title>Complete Genome Sequence of the Type Strain Corynebacterium testudinoris DSM 44614, Recovered from Necrotic Lesions in the Mouth of a Tortoise.</title>
        <authorList>
            <person name="Ruckert C."/>
            <person name="Kriete M."/>
            <person name="Jaenicke S."/>
            <person name="Winkler A."/>
            <person name="Tauch A."/>
        </authorList>
    </citation>
    <scope>NUCLEOTIDE SEQUENCE [LARGE SCALE GENOMIC DNA]</scope>
    <source>
        <strain evidence="8 9">DSM 44614</strain>
    </source>
</reference>
<dbReference type="NCBIfam" id="TIGR02495">
    <property type="entry name" value="NrdG2"/>
    <property type="match status" value="1"/>
</dbReference>
<dbReference type="GO" id="GO:0046872">
    <property type="term" value="F:metal ion binding"/>
    <property type="evidence" value="ECO:0007669"/>
    <property type="project" value="UniProtKB-KW"/>
</dbReference>
<dbReference type="InterPro" id="IPR034457">
    <property type="entry name" value="Organic_radical-activating"/>
</dbReference>
<gene>
    <name evidence="8" type="primary">nrdG</name>
    <name evidence="8" type="ORF">CTEST_01945</name>
</gene>
<dbReference type="InterPro" id="IPR012840">
    <property type="entry name" value="NrdG2"/>
</dbReference>
<protein>
    <submittedName>
        <fullName evidence="8">Anaerobic ribonucleoside-triphosphate reductase activating protein</fullName>
        <ecNumber evidence="8">1.97.1.4</ecNumber>
    </submittedName>
</protein>
<dbReference type="EC" id="1.97.1.4" evidence="8"/>
<dbReference type="EMBL" id="CP011545">
    <property type="protein sequence ID" value="AKK07844.1"/>
    <property type="molecule type" value="Genomic_DNA"/>
</dbReference>
<dbReference type="InterPro" id="IPR058240">
    <property type="entry name" value="rSAM_sf"/>
</dbReference>
<dbReference type="Proteomes" id="UP000035540">
    <property type="component" value="Chromosome"/>
</dbReference>
<organism evidence="8 9">
    <name type="scientific">Corynebacterium testudinoris</name>
    <dbReference type="NCBI Taxonomy" id="136857"/>
    <lineage>
        <taxon>Bacteria</taxon>
        <taxon>Bacillati</taxon>
        <taxon>Actinomycetota</taxon>
        <taxon>Actinomycetes</taxon>
        <taxon>Mycobacteriales</taxon>
        <taxon>Corynebacteriaceae</taxon>
        <taxon>Corynebacterium</taxon>
    </lineage>
</organism>
<evidence type="ECO:0000313" key="9">
    <source>
        <dbReference type="Proteomes" id="UP000035540"/>
    </source>
</evidence>
<evidence type="ECO:0000256" key="6">
    <source>
        <dbReference type="ARBA" id="ARBA00023014"/>
    </source>
</evidence>
<evidence type="ECO:0000256" key="4">
    <source>
        <dbReference type="ARBA" id="ARBA00022723"/>
    </source>
</evidence>
<dbReference type="PANTHER" id="PTHR30352:SF13">
    <property type="entry name" value="GLYCYL-RADICAL ENZYME ACTIVATING ENZYME YJJW-RELATED"/>
    <property type="match status" value="1"/>
</dbReference>
<dbReference type="InterPro" id="IPR007197">
    <property type="entry name" value="rSAM"/>
</dbReference>
<keyword evidence="5" id="KW-0408">Iron</keyword>
<dbReference type="STRING" id="136857.CTEST_01945"/>
<dbReference type="SFLD" id="SFLDS00029">
    <property type="entry name" value="Radical_SAM"/>
    <property type="match status" value="1"/>
</dbReference>
<proteinExistence type="predicted"/>
<dbReference type="Pfam" id="PF04055">
    <property type="entry name" value="Radical_SAM"/>
    <property type="match status" value="1"/>
</dbReference>
<keyword evidence="9" id="KW-1185">Reference proteome</keyword>
<evidence type="ECO:0000259" key="7">
    <source>
        <dbReference type="PROSITE" id="PS51918"/>
    </source>
</evidence>
<dbReference type="PROSITE" id="PS51918">
    <property type="entry name" value="RADICAL_SAM"/>
    <property type="match status" value="1"/>
</dbReference>
<keyword evidence="3" id="KW-0949">S-adenosyl-L-methionine</keyword>
<sequence length="220" mass="23470">MSASISANDLPIAGLIPFSATDWPGRLTATVFTQGCPLRCTYCHNPQLQQFRPGTVSWHEVTQLIDARRGLLDALVISGGEPVSSPALPAAIRAAHALGFPVGLHTSGYAPHRLRRLLADPETRPDWIGLDIKGLPLDLPPVVGCTPRVAEAMWESLAAVVASGVETQVRTTVWPGSALEAHLPYLQERVADYGASLVVQSARGCDASGFYLNKTVVSRA</sequence>
<keyword evidence="4" id="KW-0479">Metal-binding</keyword>
<keyword evidence="8" id="KW-0560">Oxidoreductase</keyword>
<keyword evidence="2" id="KW-0004">4Fe-4S</keyword>
<feature type="domain" description="Radical SAM core" evidence="7">
    <location>
        <begin position="23"/>
        <end position="220"/>
    </location>
</feature>
<evidence type="ECO:0000313" key="8">
    <source>
        <dbReference type="EMBL" id="AKK07844.1"/>
    </source>
</evidence>
<dbReference type="CDD" id="cd01335">
    <property type="entry name" value="Radical_SAM"/>
    <property type="match status" value="1"/>
</dbReference>
<dbReference type="InterPro" id="IPR013785">
    <property type="entry name" value="Aldolase_TIM"/>
</dbReference>